<dbReference type="GO" id="GO:0006633">
    <property type="term" value="P:fatty acid biosynthetic process"/>
    <property type="evidence" value="ECO:0000318"/>
    <property type="project" value="GO_Central"/>
</dbReference>
<dbReference type="OMA" id="CEQFAPD"/>
<dbReference type="InterPro" id="IPR038917">
    <property type="entry name" value="Malonyl_CoA_deC"/>
</dbReference>
<dbReference type="EMBL" id="DF236977">
    <property type="protein sequence ID" value="GAQ79324.1"/>
    <property type="molecule type" value="Genomic_DNA"/>
</dbReference>
<dbReference type="Pfam" id="PF05292">
    <property type="entry name" value="MCD"/>
    <property type="match status" value="1"/>
</dbReference>
<dbReference type="GO" id="GO:0005782">
    <property type="term" value="C:peroxisomal matrix"/>
    <property type="evidence" value="ECO:0000318"/>
    <property type="project" value="GO_Central"/>
</dbReference>
<accession>A0A1Y1HL36</accession>
<dbReference type="InterPro" id="IPR007956">
    <property type="entry name" value="Malonyl_CoA_deC_C"/>
</dbReference>
<evidence type="ECO:0000259" key="1">
    <source>
        <dbReference type="Pfam" id="PF05292"/>
    </source>
</evidence>
<dbReference type="GO" id="GO:2001294">
    <property type="term" value="P:malonyl-CoA catabolic process"/>
    <property type="evidence" value="ECO:0000318"/>
    <property type="project" value="GO_Central"/>
</dbReference>
<organism evidence="3 4">
    <name type="scientific">Klebsormidium nitens</name>
    <name type="common">Green alga</name>
    <name type="synonym">Ulothrix nitens</name>
    <dbReference type="NCBI Taxonomy" id="105231"/>
    <lineage>
        <taxon>Eukaryota</taxon>
        <taxon>Viridiplantae</taxon>
        <taxon>Streptophyta</taxon>
        <taxon>Klebsormidiophyceae</taxon>
        <taxon>Klebsormidiales</taxon>
        <taxon>Klebsormidiaceae</taxon>
        <taxon>Klebsormidium</taxon>
    </lineage>
</organism>
<feature type="domain" description="Malonyl-CoA decarboxylase N-terminal" evidence="2">
    <location>
        <begin position="129"/>
        <end position="227"/>
    </location>
</feature>
<name>A0A1Y1HL36_KLENI</name>
<dbReference type="PANTHER" id="PTHR28641:SF1">
    <property type="entry name" value="MALONYL-COA DECARBOXYLASE, MITOCHONDRIAL"/>
    <property type="match status" value="1"/>
</dbReference>
<evidence type="ECO:0000259" key="2">
    <source>
        <dbReference type="Pfam" id="PF17408"/>
    </source>
</evidence>
<feature type="domain" description="Malonyl-CoA decarboxylase C-terminal" evidence="1">
    <location>
        <begin position="231"/>
        <end position="511"/>
    </location>
</feature>
<dbReference type="AlphaFoldDB" id="A0A1Y1HL36"/>
<dbReference type="GO" id="GO:0050080">
    <property type="term" value="F:malonyl-CoA decarboxylase activity"/>
    <property type="evidence" value="ECO:0000318"/>
    <property type="project" value="GO_Central"/>
</dbReference>
<dbReference type="Gene3D" id="1.20.140.90">
    <property type="entry name" value="Malonyl-CoA decarboxylase, oligemerization domain"/>
    <property type="match status" value="1"/>
</dbReference>
<reference evidence="3 4" key="1">
    <citation type="journal article" date="2014" name="Nat. Commun.">
        <title>Klebsormidium flaccidum genome reveals primary factors for plant terrestrial adaptation.</title>
        <authorList>
            <person name="Hori K."/>
            <person name="Maruyama F."/>
            <person name="Fujisawa T."/>
            <person name="Togashi T."/>
            <person name="Yamamoto N."/>
            <person name="Seo M."/>
            <person name="Sato S."/>
            <person name="Yamada T."/>
            <person name="Mori H."/>
            <person name="Tajima N."/>
            <person name="Moriyama T."/>
            <person name="Ikeuchi M."/>
            <person name="Watanabe M."/>
            <person name="Wada H."/>
            <person name="Kobayashi K."/>
            <person name="Saito M."/>
            <person name="Masuda T."/>
            <person name="Sasaki-Sekimoto Y."/>
            <person name="Mashiguchi K."/>
            <person name="Awai K."/>
            <person name="Shimojima M."/>
            <person name="Masuda S."/>
            <person name="Iwai M."/>
            <person name="Nobusawa T."/>
            <person name="Narise T."/>
            <person name="Kondo S."/>
            <person name="Saito H."/>
            <person name="Sato R."/>
            <person name="Murakawa M."/>
            <person name="Ihara Y."/>
            <person name="Oshima-Yamada Y."/>
            <person name="Ohtaka K."/>
            <person name="Satoh M."/>
            <person name="Sonobe K."/>
            <person name="Ishii M."/>
            <person name="Ohtani R."/>
            <person name="Kanamori-Sato M."/>
            <person name="Honoki R."/>
            <person name="Miyazaki D."/>
            <person name="Mochizuki H."/>
            <person name="Umetsu J."/>
            <person name="Higashi K."/>
            <person name="Shibata D."/>
            <person name="Kamiya Y."/>
            <person name="Sato N."/>
            <person name="Nakamura Y."/>
            <person name="Tabata S."/>
            <person name="Ida S."/>
            <person name="Kurokawa K."/>
            <person name="Ohta H."/>
        </authorList>
    </citation>
    <scope>NUCLEOTIDE SEQUENCE [LARGE SCALE GENOMIC DNA]</scope>
    <source>
        <strain evidence="3 4">NIES-2285</strain>
    </source>
</reference>
<protein>
    <submittedName>
        <fullName evidence="3">Malonyl-CoA decarboxylase</fullName>
    </submittedName>
</protein>
<dbReference type="OrthoDB" id="426718at2759"/>
<keyword evidence="4" id="KW-1185">Reference proteome</keyword>
<dbReference type="PANTHER" id="PTHR28641">
    <property type="match status" value="1"/>
</dbReference>
<dbReference type="GO" id="GO:0006085">
    <property type="term" value="P:acetyl-CoA biosynthetic process"/>
    <property type="evidence" value="ECO:0000318"/>
    <property type="project" value="GO_Central"/>
</dbReference>
<dbReference type="Pfam" id="PF17408">
    <property type="entry name" value="MCD_N"/>
    <property type="match status" value="1"/>
</dbReference>
<dbReference type="InterPro" id="IPR042303">
    <property type="entry name" value="Malonyl_CoA_deC_C_sf"/>
</dbReference>
<dbReference type="InterPro" id="IPR035372">
    <property type="entry name" value="MCD_N"/>
</dbReference>
<gene>
    <name evidence="3" type="ORF">KFL_000280290</name>
</gene>
<dbReference type="InterPro" id="IPR038351">
    <property type="entry name" value="MCD_N_sf"/>
</dbReference>
<evidence type="ECO:0000313" key="3">
    <source>
        <dbReference type="EMBL" id="GAQ79324.1"/>
    </source>
</evidence>
<proteinExistence type="predicted"/>
<dbReference type="Proteomes" id="UP000054558">
    <property type="component" value="Unassembled WGS sequence"/>
</dbReference>
<evidence type="ECO:0000313" key="4">
    <source>
        <dbReference type="Proteomes" id="UP000054558"/>
    </source>
</evidence>
<dbReference type="GO" id="GO:0005759">
    <property type="term" value="C:mitochondrial matrix"/>
    <property type="evidence" value="ECO:0000318"/>
    <property type="project" value="GO_Central"/>
</dbReference>
<sequence>MLPALRGAFSRQVLQSRQLHLLGSAVVQQWRYSSTRPLSSWCTSERAPDFLDDVVQRRQVQTVAGMTDRGELPPMPAWGAAGVTTLMHQAVKLDNAEMAAATLKQLRQDYLALPPPERRESLLVLAKEFGVDRGSVSSSCAHYLKVQADVGSHSTAESQATLLHAERELRKALNPLAGRLFEALHNQTGGLRFLSDMRADLLQSIRATNDPFLRNLDSVLKEKLSTWLGPAYLELRRLTWDSPASVLAKVAEHEQVHPIRSVQDLQQRLGAGCRLFGYFHPSMPGEPLIFVEVALLDKLAATMQEVAAPQADEEKARAAIFYSIDATQPGLSGIDLGNLLLKGVVQILRAELPNLEIFSTLSPVPGFLPWLRPKLALHASLTGDVDSSFAEELLYQDEAQAILRAVLPAKLVEDSSDRTLHAEACGCLASLLFADGPDWVRNPVHADALQGPLMRLCARYIYKEKKRGKALDGVTNFHVRNGATVERLNWLADDSPLRMESSAGIMVNYQYRFDTIEKNNKAYLMEGTIAASEQFLAFVHRKSSL</sequence>
<dbReference type="STRING" id="105231.A0A1Y1HL36"/>
<dbReference type="Gene3D" id="3.40.630.150">
    <property type="entry name" value="Malonyl-CoA decarboxylase, catalytic domain"/>
    <property type="match status" value="1"/>
</dbReference>